<dbReference type="InterPro" id="IPR045598">
    <property type="entry name" value="DUF6457"/>
</dbReference>
<dbReference type="AlphaFoldDB" id="A0A9X1S7A6"/>
<gene>
    <name evidence="3" type="ORF">LJ751_15315</name>
    <name evidence="2" type="ORF">LJ752_16705</name>
</gene>
<dbReference type="EMBL" id="JAJFZQ010000013">
    <property type="protein sequence ID" value="MCC3267673.1"/>
    <property type="molecule type" value="Genomic_DNA"/>
</dbReference>
<feature type="domain" description="DUF6457" evidence="1">
    <location>
        <begin position="4"/>
        <end position="90"/>
    </location>
</feature>
<evidence type="ECO:0000313" key="3">
    <source>
        <dbReference type="EMBL" id="MCC3270703.1"/>
    </source>
</evidence>
<name>A0A9X1S7A6_9MICC</name>
<protein>
    <submittedName>
        <fullName evidence="3">DUF6457 domain-containing protein</fullName>
    </submittedName>
</protein>
<evidence type="ECO:0000313" key="5">
    <source>
        <dbReference type="Proteomes" id="UP001139264"/>
    </source>
</evidence>
<proteinExistence type="predicted"/>
<dbReference type="EMBL" id="JAJFZP010000013">
    <property type="protein sequence ID" value="MCC3270703.1"/>
    <property type="molecule type" value="Genomic_DNA"/>
</dbReference>
<evidence type="ECO:0000313" key="2">
    <source>
        <dbReference type="EMBL" id="MCC3267673.1"/>
    </source>
</evidence>
<accession>A0A9X1S7A6</accession>
<sequence>MASQEEELEAWCGRLLRALELEGTPVDVSAVLQLASVAAHTVVRPAAPVTTFVAGFAAGLAAGSGQANDAVAMGAAMRVATRECKNYGETGDIDDH</sequence>
<organism evidence="3 5">
    <name type="scientific">Arthrobacter gengyunqii</name>
    <dbReference type="NCBI Taxonomy" id="2886940"/>
    <lineage>
        <taxon>Bacteria</taxon>
        <taxon>Bacillati</taxon>
        <taxon>Actinomycetota</taxon>
        <taxon>Actinomycetes</taxon>
        <taxon>Micrococcales</taxon>
        <taxon>Micrococcaceae</taxon>
        <taxon>Arthrobacter</taxon>
    </lineage>
</organism>
<evidence type="ECO:0000313" key="4">
    <source>
        <dbReference type="Proteomes" id="UP001139168"/>
    </source>
</evidence>
<evidence type="ECO:0000259" key="1">
    <source>
        <dbReference type="Pfam" id="PF20058"/>
    </source>
</evidence>
<dbReference type="RefSeq" id="WP_227892613.1">
    <property type="nucleotide sequence ID" value="NZ_CP095461.1"/>
</dbReference>
<reference evidence="3" key="1">
    <citation type="submission" date="2021-10" db="EMBL/GenBank/DDBJ databases">
        <title>Novel species in genus Arthrobacter.</title>
        <authorList>
            <person name="Liu Y."/>
        </authorList>
    </citation>
    <scope>NUCLEOTIDE SEQUENCE</scope>
    <source>
        <strain evidence="2">Zg-Y786</strain>
        <strain evidence="3">Zg-Y809</strain>
    </source>
</reference>
<dbReference type="Proteomes" id="UP001139264">
    <property type="component" value="Unassembled WGS sequence"/>
</dbReference>
<keyword evidence="4" id="KW-1185">Reference proteome</keyword>
<dbReference type="Pfam" id="PF20058">
    <property type="entry name" value="DUF6457"/>
    <property type="match status" value="1"/>
</dbReference>
<comment type="caution">
    <text evidence="3">The sequence shown here is derived from an EMBL/GenBank/DDBJ whole genome shotgun (WGS) entry which is preliminary data.</text>
</comment>
<dbReference type="Proteomes" id="UP001139168">
    <property type="component" value="Unassembled WGS sequence"/>
</dbReference>